<comment type="similarity">
    <text evidence="1 2">Belongs to the enoyl-CoA hydratase/isomerase family.</text>
</comment>
<dbReference type="PROSITE" id="PS00166">
    <property type="entry name" value="ENOYL_COA_HYDRATASE"/>
    <property type="match status" value="1"/>
</dbReference>
<evidence type="ECO:0000256" key="1">
    <source>
        <dbReference type="ARBA" id="ARBA00005254"/>
    </source>
</evidence>
<dbReference type="InterPro" id="IPR001753">
    <property type="entry name" value="Enoyl-CoA_hydra/iso"/>
</dbReference>
<dbReference type="PANTHER" id="PTHR43684">
    <property type="match status" value="1"/>
</dbReference>
<dbReference type="GO" id="GO:0003824">
    <property type="term" value="F:catalytic activity"/>
    <property type="evidence" value="ECO:0007669"/>
    <property type="project" value="InterPro"/>
</dbReference>
<dbReference type="InterPro" id="IPR051053">
    <property type="entry name" value="ECH/Chromodomain_protein"/>
</dbReference>
<dbReference type="Pfam" id="PF00378">
    <property type="entry name" value="ECH_1"/>
    <property type="match status" value="1"/>
</dbReference>
<sequence length="270" mass="28969">MGRLELEALSEILVERKGPTALITLQRPDSLNALTVEMSRELRGAVEGAAGLSGVHAIVITGAGRAFSAGGDITFMQEVMSKGGRFEDFRALVDSGREIALALQAIDKPVIAAVNGAAAGGGMSLALACDVRWASENAKFGQSFVRIGLHPDWGALHALPRMIGTSRALEAMWTGDLIEASEAHRLGIVSRVLPADMLMRETLAFAERLARGPAVAIGEIKRSVRRSLGYTLEQALAREIEAQETCWNTSDAREGFAAFLAKREPRFEGR</sequence>
<dbReference type="AlphaFoldDB" id="A0A538TGU6"/>
<organism evidence="3 4">
    <name type="scientific">Eiseniibacteriota bacterium</name>
    <dbReference type="NCBI Taxonomy" id="2212470"/>
    <lineage>
        <taxon>Bacteria</taxon>
        <taxon>Candidatus Eiseniibacteriota</taxon>
    </lineage>
</organism>
<gene>
    <name evidence="3" type="ORF">E6K79_11390</name>
</gene>
<dbReference type="Proteomes" id="UP000317691">
    <property type="component" value="Unassembled WGS sequence"/>
</dbReference>
<evidence type="ECO:0000256" key="2">
    <source>
        <dbReference type="RuleBase" id="RU003707"/>
    </source>
</evidence>
<dbReference type="InterPro" id="IPR029045">
    <property type="entry name" value="ClpP/crotonase-like_dom_sf"/>
</dbReference>
<protein>
    <recommendedName>
        <fullName evidence="5">Enoyl-CoA hydratase/isomerase family protein</fullName>
    </recommendedName>
</protein>
<dbReference type="EMBL" id="VBOZ01000035">
    <property type="protein sequence ID" value="TMQ62853.1"/>
    <property type="molecule type" value="Genomic_DNA"/>
</dbReference>
<comment type="caution">
    <text evidence="3">The sequence shown here is derived from an EMBL/GenBank/DDBJ whole genome shotgun (WGS) entry which is preliminary data.</text>
</comment>
<name>A0A538TGU6_UNCEI</name>
<accession>A0A538TGU6</accession>
<evidence type="ECO:0000313" key="3">
    <source>
        <dbReference type="EMBL" id="TMQ62853.1"/>
    </source>
</evidence>
<dbReference type="PANTHER" id="PTHR43684:SF4">
    <property type="entry name" value="ENOYL-COA HYDRATASE_ISOMERASE FAMILY PROTEIN (AFU_ORTHOLOGUE AFUA_1G01890)"/>
    <property type="match status" value="1"/>
</dbReference>
<dbReference type="SUPFAM" id="SSF52096">
    <property type="entry name" value="ClpP/crotonase"/>
    <property type="match status" value="1"/>
</dbReference>
<reference evidence="3 4" key="1">
    <citation type="journal article" date="2019" name="Nat. Microbiol.">
        <title>Mediterranean grassland soil C-N compound turnover is dependent on rainfall and depth, and is mediated by genomically divergent microorganisms.</title>
        <authorList>
            <person name="Diamond S."/>
            <person name="Andeer P.F."/>
            <person name="Li Z."/>
            <person name="Crits-Christoph A."/>
            <person name="Burstein D."/>
            <person name="Anantharaman K."/>
            <person name="Lane K.R."/>
            <person name="Thomas B.C."/>
            <person name="Pan C."/>
            <person name="Northen T.R."/>
            <person name="Banfield J.F."/>
        </authorList>
    </citation>
    <scope>NUCLEOTIDE SEQUENCE [LARGE SCALE GENOMIC DNA]</scope>
    <source>
        <strain evidence="3">WS_9</strain>
    </source>
</reference>
<dbReference type="Gene3D" id="1.10.12.10">
    <property type="entry name" value="Lyase 2-enoyl-coa Hydratase, Chain A, domain 2"/>
    <property type="match status" value="1"/>
</dbReference>
<evidence type="ECO:0000313" key="4">
    <source>
        <dbReference type="Proteomes" id="UP000317691"/>
    </source>
</evidence>
<proteinExistence type="inferred from homology"/>
<dbReference type="Gene3D" id="3.90.226.10">
    <property type="entry name" value="2-enoyl-CoA Hydratase, Chain A, domain 1"/>
    <property type="match status" value="1"/>
</dbReference>
<dbReference type="InterPro" id="IPR014748">
    <property type="entry name" value="Enoyl-CoA_hydra_C"/>
</dbReference>
<evidence type="ECO:0008006" key="5">
    <source>
        <dbReference type="Google" id="ProtNLM"/>
    </source>
</evidence>
<dbReference type="CDD" id="cd06558">
    <property type="entry name" value="crotonase-like"/>
    <property type="match status" value="1"/>
</dbReference>
<dbReference type="InterPro" id="IPR018376">
    <property type="entry name" value="Enoyl-CoA_hyd/isom_CS"/>
</dbReference>